<evidence type="ECO:0000256" key="10">
    <source>
        <dbReference type="HAMAP-Rule" id="MF_01456"/>
    </source>
</evidence>
<keyword evidence="8 10" id="KW-0520">NAD</keyword>
<organism evidence="11 12">
    <name type="scientific">Desulfuromonas versatilis</name>
    <dbReference type="NCBI Taxonomy" id="2802975"/>
    <lineage>
        <taxon>Bacteria</taxon>
        <taxon>Pseudomonadati</taxon>
        <taxon>Thermodesulfobacteriota</taxon>
        <taxon>Desulfuromonadia</taxon>
        <taxon>Desulfuromonadales</taxon>
        <taxon>Desulfuromonadaceae</taxon>
        <taxon>Desulfuromonas</taxon>
    </lineage>
</organism>
<evidence type="ECO:0000256" key="1">
    <source>
        <dbReference type="ARBA" id="ARBA00004141"/>
    </source>
</evidence>
<reference evidence="11 12" key="2">
    <citation type="journal article" date="2021" name="Int. J. Syst. Evol. Microbiol.">
        <title>Isolation and Polyphasic Characterization of Desulfuromonas versatilis sp. Nov., an Electrogenic Bacteria Capable of Versatile Metabolism Isolated from a Graphene Oxide-Reducing Enrichment Culture.</title>
        <authorList>
            <person name="Xie L."/>
            <person name="Yoshida N."/>
            <person name="Ishii S."/>
            <person name="Meng L."/>
        </authorList>
    </citation>
    <scope>NUCLEOTIDE SEQUENCE [LARGE SCALE GENOMIC DNA]</scope>
    <source>
        <strain evidence="11 12">NIT-T3</strain>
    </source>
</reference>
<evidence type="ECO:0000256" key="5">
    <source>
        <dbReference type="ARBA" id="ARBA00022692"/>
    </source>
</evidence>
<keyword evidence="10" id="KW-0874">Quinone</keyword>
<dbReference type="RefSeq" id="WP_221250284.1">
    <property type="nucleotide sequence ID" value="NZ_AP024355.1"/>
</dbReference>
<keyword evidence="4" id="KW-0997">Cell inner membrane</keyword>
<keyword evidence="6 10" id="KW-1278">Translocase</keyword>
<dbReference type="Proteomes" id="UP001319827">
    <property type="component" value="Chromosome"/>
</dbReference>
<comment type="subcellular location">
    <subcellularLocation>
        <location evidence="10">Cell membrane</location>
        <topology evidence="10">Multi-pass membrane protein</topology>
    </subcellularLocation>
    <subcellularLocation>
        <location evidence="1">Membrane</location>
        <topology evidence="1">Multi-pass membrane protein</topology>
    </subcellularLocation>
</comment>
<evidence type="ECO:0000256" key="6">
    <source>
        <dbReference type="ARBA" id="ARBA00022967"/>
    </source>
</evidence>
<evidence type="ECO:0000256" key="9">
    <source>
        <dbReference type="ARBA" id="ARBA00023136"/>
    </source>
</evidence>
<evidence type="ECO:0000256" key="4">
    <source>
        <dbReference type="ARBA" id="ARBA00022519"/>
    </source>
</evidence>
<dbReference type="PANTHER" id="PTHR11434:SF21">
    <property type="entry name" value="NADH DEHYDROGENASE SUBUNIT 4L-RELATED"/>
    <property type="match status" value="1"/>
</dbReference>
<sequence>MITVHHYMTVSAILFALGTFGVLTRKNAIVIFMCIELMLNGVNLSFIALSHFMGNIDGQIFVFFVMTVAAAEAAVGLALMITFFRNKESIDVDEINMLKW</sequence>
<proteinExistence type="inferred from homology"/>
<dbReference type="EC" id="7.1.1.-" evidence="10"/>
<comment type="catalytic activity">
    <reaction evidence="10">
        <text>a quinone + NADH + 5 H(+)(in) = a quinol + NAD(+) + 4 H(+)(out)</text>
        <dbReference type="Rhea" id="RHEA:57888"/>
        <dbReference type="ChEBI" id="CHEBI:15378"/>
        <dbReference type="ChEBI" id="CHEBI:24646"/>
        <dbReference type="ChEBI" id="CHEBI:57540"/>
        <dbReference type="ChEBI" id="CHEBI:57945"/>
        <dbReference type="ChEBI" id="CHEBI:132124"/>
    </reaction>
</comment>
<feature type="transmembrane region" description="Helical" evidence="10">
    <location>
        <begin position="30"/>
        <end position="54"/>
    </location>
</feature>
<feature type="transmembrane region" description="Helical" evidence="10">
    <location>
        <begin position="6"/>
        <end position="23"/>
    </location>
</feature>
<evidence type="ECO:0000313" key="12">
    <source>
        <dbReference type="Proteomes" id="UP001319827"/>
    </source>
</evidence>
<dbReference type="EMBL" id="AP024355">
    <property type="protein sequence ID" value="BCR06909.1"/>
    <property type="molecule type" value="Genomic_DNA"/>
</dbReference>
<name>A0ABN6E5J6_9BACT</name>
<comment type="function">
    <text evidence="10">NDH-1 shuttles electrons from NADH, via FMN and iron-sulfur (Fe-S) centers, to quinones in the respiratory chain. The immediate electron acceptor for the enzyme in this species is believed to be ubiquinone. Couples the redox reaction to proton translocation (for every two electrons transferred, four hydrogen ions are translocated across the cytoplasmic membrane), and thus conserves the redox energy in a proton gradient.</text>
</comment>
<keyword evidence="12" id="KW-1185">Reference proteome</keyword>
<gene>
    <name evidence="11" type="primary">nuoK1</name>
    <name evidence="10" type="synonym">nuoK</name>
    <name evidence="11" type="ORF">DESUT3_39780</name>
</gene>
<dbReference type="InterPro" id="IPR001133">
    <property type="entry name" value="NADH_UbQ_OxRdtase_chain4L/K"/>
</dbReference>
<reference evidence="11 12" key="1">
    <citation type="journal article" date="2016" name="C (Basel)">
        <title>Selective Growth of and Electricity Production by Marine Exoelectrogenic Bacteria in Self-Aggregated Hydrogel of Microbially Reduced Graphene Oxide.</title>
        <authorList>
            <person name="Yoshida N."/>
            <person name="Goto Y."/>
            <person name="Miyata Y."/>
        </authorList>
    </citation>
    <scope>NUCLEOTIDE SEQUENCE [LARGE SCALE GENOMIC DNA]</scope>
    <source>
        <strain evidence="11 12">NIT-T3</strain>
    </source>
</reference>
<evidence type="ECO:0000256" key="3">
    <source>
        <dbReference type="ARBA" id="ARBA00022448"/>
    </source>
</evidence>
<comment type="subunit">
    <text evidence="10">NDH-1 is composed of 14 different subunits. Subunits NuoA, H, J, K, L, M, N constitute the membrane sector of the complex.</text>
</comment>
<evidence type="ECO:0000313" key="11">
    <source>
        <dbReference type="EMBL" id="BCR06909.1"/>
    </source>
</evidence>
<dbReference type="NCBIfam" id="NF004321">
    <property type="entry name" value="PRK05715.1-3"/>
    <property type="match status" value="1"/>
</dbReference>
<dbReference type="Gene3D" id="1.10.287.3510">
    <property type="match status" value="1"/>
</dbReference>
<dbReference type="HAMAP" id="MF_01456">
    <property type="entry name" value="NDH1_NuoK"/>
    <property type="match status" value="1"/>
</dbReference>
<evidence type="ECO:0000256" key="7">
    <source>
        <dbReference type="ARBA" id="ARBA00022989"/>
    </source>
</evidence>
<dbReference type="NCBIfam" id="NF004320">
    <property type="entry name" value="PRK05715.1-2"/>
    <property type="match status" value="1"/>
</dbReference>
<keyword evidence="9 10" id="KW-0472">Membrane</keyword>
<keyword evidence="7 10" id="KW-1133">Transmembrane helix</keyword>
<dbReference type="PANTHER" id="PTHR11434">
    <property type="entry name" value="NADH-UBIQUINONE OXIDOREDUCTASE SUBUNIT ND4L"/>
    <property type="match status" value="1"/>
</dbReference>
<keyword evidence="10" id="KW-0830">Ubiquinone</keyword>
<protein>
    <recommendedName>
        <fullName evidence="10">NADH-quinone oxidoreductase subunit K</fullName>
        <ecNumber evidence="10">7.1.1.-</ecNumber>
    </recommendedName>
    <alternativeName>
        <fullName evidence="10">NADH dehydrogenase I subunit K</fullName>
    </alternativeName>
    <alternativeName>
        <fullName evidence="10">NDH-1 subunit K</fullName>
    </alternativeName>
</protein>
<dbReference type="InterPro" id="IPR039428">
    <property type="entry name" value="NUOK/Mnh_C1-like"/>
</dbReference>
<feature type="transmembrane region" description="Helical" evidence="10">
    <location>
        <begin position="60"/>
        <end position="84"/>
    </location>
</feature>
<keyword evidence="3 10" id="KW-0813">Transport</keyword>
<comment type="similarity">
    <text evidence="2 10">Belongs to the complex I subunit 4L family.</text>
</comment>
<accession>A0ABN6E5J6</accession>
<keyword evidence="10" id="KW-1003">Cell membrane</keyword>
<dbReference type="Pfam" id="PF00420">
    <property type="entry name" value="Oxidored_q2"/>
    <property type="match status" value="1"/>
</dbReference>
<keyword evidence="5 10" id="KW-0812">Transmembrane</keyword>
<dbReference type="NCBIfam" id="NF004323">
    <property type="entry name" value="PRK05715.1-5"/>
    <property type="match status" value="1"/>
</dbReference>
<evidence type="ECO:0000256" key="2">
    <source>
        <dbReference type="ARBA" id="ARBA00010519"/>
    </source>
</evidence>
<evidence type="ECO:0000256" key="8">
    <source>
        <dbReference type="ARBA" id="ARBA00023027"/>
    </source>
</evidence>